<reference evidence="6 7" key="1">
    <citation type="submission" date="2019-09" db="EMBL/GenBank/DDBJ databases">
        <title>Bird 10,000 Genomes (B10K) Project - Family phase.</title>
        <authorList>
            <person name="Zhang G."/>
        </authorList>
    </citation>
    <scope>NUCLEOTIDE SEQUENCE [LARGE SCALE GENOMIC DNA]</scope>
    <source>
        <strain evidence="6">B10K-DU-012-80</strain>
    </source>
</reference>
<name>A0A7K4Y506_BUCAB</name>
<dbReference type="SMART" id="SM00409">
    <property type="entry name" value="IG"/>
    <property type="match status" value="1"/>
</dbReference>
<protein>
    <submittedName>
        <fullName evidence="6">LFA3 protein</fullName>
    </submittedName>
</protein>
<dbReference type="InterPro" id="IPR003599">
    <property type="entry name" value="Ig_sub"/>
</dbReference>
<dbReference type="EMBL" id="VYZL01000174">
    <property type="protein sequence ID" value="NWR54084.1"/>
    <property type="molecule type" value="Genomic_DNA"/>
</dbReference>
<evidence type="ECO:0000256" key="3">
    <source>
        <dbReference type="ARBA" id="ARBA00023136"/>
    </source>
</evidence>
<dbReference type="GO" id="GO:0016020">
    <property type="term" value="C:membrane"/>
    <property type="evidence" value="ECO:0007669"/>
    <property type="project" value="UniProtKB-SubCell"/>
</dbReference>
<feature type="non-terminal residue" evidence="6">
    <location>
        <position position="1"/>
    </location>
</feature>
<evidence type="ECO:0000256" key="1">
    <source>
        <dbReference type="ARBA" id="ARBA00004370"/>
    </source>
</evidence>
<comment type="subcellular location">
    <subcellularLocation>
        <location evidence="1">Membrane</location>
    </subcellularLocation>
</comment>
<keyword evidence="7" id="KW-1185">Reference proteome</keyword>
<keyword evidence="4" id="KW-0325">Glycoprotein</keyword>
<dbReference type="GO" id="GO:0009986">
    <property type="term" value="C:cell surface"/>
    <property type="evidence" value="ECO:0007669"/>
    <property type="project" value="TreeGrafter"/>
</dbReference>
<dbReference type="GO" id="GO:0005102">
    <property type="term" value="F:signaling receptor binding"/>
    <property type="evidence" value="ECO:0007669"/>
    <property type="project" value="TreeGrafter"/>
</dbReference>
<evidence type="ECO:0000313" key="6">
    <source>
        <dbReference type="EMBL" id="NWR54084.1"/>
    </source>
</evidence>
<evidence type="ECO:0000256" key="4">
    <source>
        <dbReference type="ARBA" id="ARBA00023180"/>
    </source>
</evidence>
<dbReference type="AlphaFoldDB" id="A0A7K4Y506"/>
<sequence length="182" mass="20553">VGHVCCEEVFGILGGNVTFPVEIDQKMEEITWTKNKDKVAEWEWQSKVMYFNSLQNRSLLNENGRLTIFNLEINDTGTYVIEYFDSAGGSYALTFTLTVLAPPSEPEISCNVSGDNLVLKCTADFQKPLNYTWKFSSIPITRHTPGTLILKKNVDASEKVACFIKFSQIEKSSEIFLTQCFP</sequence>
<keyword evidence="3" id="KW-0472">Membrane</keyword>
<keyword evidence="2" id="KW-0732">Signal</keyword>
<dbReference type="InterPro" id="IPR015631">
    <property type="entry name" value="CD2/SLAM_rcpt"/>
</dbReference>
<dbReference type="OrthoDB" id="9427418at2759"/>
<feature type="domain" description="Immunoglobulin" evidence="5">
    <location>
        <begin position="6"/>
        <end position="100"/>
    </location>
</feature>
<organism evidence="6 7">
    <name type="scientific">Bucorvus abyssinicus</name>
    <name type="common">Northern ground-hornbill</name>
    <name type="synonym">Abyssinian ground-hornbill</name>
    <dbReference type="NCBI Taxonomy" id="153643"/>
    <lineage>
        <taxon>Eukaryota</taxon>
        <taxon>Metazoa</taxon>
        <taxon>Chordata</taxon>
        <taxon>Craniata</taxon>
        <taxon>Vertebrata</taxon>
        <taxon>Euteleostomi</taxon>
        <taxon>Archelosauria</taxon>
        <taxon>Archosauria</taxon>
        <taxon>Dinosauria</taxon>
        <taxon>Saurischia</taxon>
        <taxon>Theropoda</taxon>
        <taxon>Coelurosauria</taxon>
        <taxon>Aves</taxon>
        <taxon>Neognathae</taxon>
        <taxon>Neoaves</taxon>
        <taxon>Telluraves</taxon>
        <taxon>Coraciimorphae</taxon>
        <taxon>Bucerotiformes</taxon>
        <taxon>Bucorvidae</taxon>
        <taxon>Bucorvus</taxon>
    </lineage>
</organism>
<evidence type="ECO:0000313" key="7">
    <source>
        <dbReference type="Proteomes" id="UP000551127"/>
    </source>
</evidence>
<dbReference type="InterPro" id="IPR013783">
    <property type="entry name" value="Ig-like_fold"/>
</dbReference>
<evidence type="ECO:0000256" key="2">
    <source>
        <dbReference type="ARBA" id="ARBA00022729"/>
    </source>
</evidence>
<dbReference type="Gene3D" id="2.60.40.10">
    <property type="entry name" value="Immunoglobulins"/>
    <property type="match status" value="1"/>
</dbReference>
<proteinExistence type="predicted"/>
<dbReference type="CDD" id="cd05775">
    <property type="entry name" value="IgV_CD2_like_N"/>
    <property type="match status" value="1"/>
</dbReference>
<evidence type="ECO:0000259" key="5">
    <source>
        <dbReference type="SMART" id="SM00409"/>
    </source>
</evidence>
<dbReference type="SUPFAM" id="SSF48726">
    <property type="entry name" value="Immunoglobulin"/>
    <property type="match status" value="1"/>
</dbReference>
<dbReference type="Proteomes" id="UP000551127">
    <property type="component" value="Unassembled WGS sequence"/>
</dbReference>
<dbReference type="PANTHER" id="PTHR12080:SF55">
    <property type="entry name" value="LYMPHOCYTE FUNCTION-ASSOCIATED ANTIGEN 3"/>
    <property type="match status" value="1"/>
</dbReference>
<feature type="non-terminal residue" evidence="6">
    <location>
        <position position="182"/>
    </location>
</feature>
<comment type="caution">
    <text evidence="6">The sequence shown here is derived from an EMBL/GenBank/DDBJ whole genome shotgun (WGS) entry which is preliminary data.</text>
</comment>
<gene>
    <name evidence="6" type="primary">Cd58</name>
    <name evidence="6" type="ORF">BUCABY_R06546</name>
</gene>
<accession>A0A7K4Y506</accession>
<dbReference type="InterPro" id="IPR036179">
    <property type="entry name" value="Ig-like_dom_sf"/>
</dbReference>
<dbReference type="PANTHER" id="PTHR12080">
    <property type="entry name" value="SIGNALING LYMPHOCYTIC ACTIVATION MOLECULE"/>
    <property type="match status" value="1"/>
</dbReference>